<evidence type="ECO:0000313" key="3">
    <source>
        <dbReference type="Proteomes" id="UP000663823"/>
    </source>
</evidence>
<keyword evidence="1" id="KW-1133">Transmembrane helix</keyword>
<sequence>MNYTLYNHGQTPLTITLRVIDTIGLLSTDGFVKAYSLVAKSNVSDTIAMNAINIPDMNSNSTVITNPVVFSIAALDYKYDQNAPVYIKRDDVHLTNQTDYQKPTVTPSPLDNFAMTLGPLMIHFILYMLTFFVMLH</sequence>
<comment type="caution">
    <text evidence="2">The sequence shown here is derived from an EMBL/GenBank/DDBJ whole genome shotgun (WGS) entry which is preliminary data.</text>
</comment>
<dbReference type="EMBL" id="CAJOAX010033322">
    <property type="protein sequence ID" value="CAF4254614.1"/>
    <property type="molecule type" value="Genomic_DNA"/>
</dbReference>
<proteinExistence type="predicted"/>
<organism evidence="2 3">
    <name type="scientific">Rotaria sordida</name>
    <dbReference type="NCBI Taxonomy" id="392033"/>
    <lineage>
        <taxon>Eukaryota</taxon>
        <taxon>Metazoa</taxon>
        <taxon>Spiralia</taxon>
        <taxon>Gnathifera</taxon>
        <taxon>Rotifera</taxon>
        <taxon>Eurotatoria</taxon>
        <taxon>Bdelloidea</taxon>
        <taxon>Philodinida</taxon>
        <taxon>Philodinidae</taxon>
        <taxon>Rotaria</taxon>
    </lineage>
</organism>
<evidence type="ECO:0000256" key="1">
    <source>
        <dbReference type="SAM" id="Phobius"/>
    </source>
</evidence>
<gene>
    <name evidence="2" type="ORF">OTI717_LOCUS40550</name>
</gene>
<feature type="transmembrane region" description="Helical" evidence="1">
    <location>
        <begin position="113"/>
        <end position="135"/>
    </location>
</feature>
<accession>A0A820EW25</accession>
<keyword evidence="1" id="KW-0812">Transmembrane</keyword>
<dbReference type="AlphaFoldDB" id="A0A820EW25"/>
<evidence type="ECO:0000313" key="2">
    <source>
        <dbReference type="EMBL" id="CAF4254614.1"/>
    </source>
</evidence>
<keyword evidence="1" id="KW-0472">Membrane</keyword>
<name>A0A820EW25_9BILA</name>
<protein>
    <submittedName>
        <fullName evidence="2">Uncharacterized protein</fullName>
    </submittedName>
</protein>
<dbReference type="Proteomes" id="UP000663823">
    <property type="component" value="Unassembled WGS sequence"/>
</dbReference>
<reference evidence="2" key="1">
    <citation type="submission" date="2021-02" db="EMBL/GenBank/DDBJ databases">
        <authorList>
            <person name="Nowell W R."/>
        </authorList>
    </citation>
    <scope>NUCLEOTIDE SEQUENCE</scope>
</reference>